<feature type="transmembrane region" description="Helical" evidence="1">
    <location>
        <begin position="7"/>
        <end position="27"/>
    </location>
</feature>
<name>A0A897NSH7_9EURY</name>
<keyword evidence="1" id="KW-1133">Transmembrane helix</keyword>
<proteinExistence type="predicted"/>
<keyword evidence="1" id="KW-0472">Membrane</keyword>
<evidence type="ECO:0000256" key="1">
    <source>
        <dbReference type="SAM" id="Phobius"/>
    </source>
</evidence>
<organism evidence="2 3">
    <name type="scientific">Halapricum desulfuricans</name>
    <dbReference type="NCBI Taxonomy" id="2841257"/>
    <lineage>
        <taxon>Archaea</taxon>
        <taxon>Methanobacteriati</taxon>
        <taxon>Methanobacteriota</taxon>
        <taxon>Stenosarchaea group</taxon>
        <taxon>Halobacteria</taxon>
        <taxon>Halobacteriales</taxon>
        <taxon>Haloarculaceae</taxon>
        <taxon>Halapricum</taxon>
    </lineage>
</organism>
<evidence type="ECO:0000313" key="3">
    <source>
        <dbReference type="Proteomes" id="UP000663292"/>
    </source>
</evidence>
<sequence>MESDGEYAGLKVAIGLVVAALVGASTFGNSEPATVALRVIVQGGVVGYGFAEARGHRENPTVLAAGLVTISGGLYGLYLIRMGEHAFTTLPYLALVGTGMAVLQLTVAEQDTSPGLLIVSWLVDRR</sequence>
<dbReference type="AlphaFoldDB" id="A0A897NSH7"/>
<accession>A0A897NSH7</accession>
<dbReference type="GeneID" id="68858867"/>
<gene>
    <name evidence="2" type="ORF">HSEST_2233</name>
</gene>
<feature type="transmembrane region" description="Helical" evidence="1">
    <location>
        <begin position="62"/>
        <end position="80"/>
    </location>
</feature>
<feature type="transmembrane region" description="Helical" evidence="1">
    <location>
        <begin position="86"/>
        <end position="107"/>
    </location>
</feature>
<evidence type="ECO:0000313" key="2">
    <source>
        <dbReference type="EMBL" id="QSG15747.1"/>
    </source>
</evidence>
<keyword evidence="1" id="KW-0812">Transmembrane</keyword>
<dbReference type="Proteomes" id="UP000663292">
    <property type="component" value="Chromosome"/>
</dbReference>
<dbReference type="RefSeq" id="WP_229121001.1">
    <property type="nucleotide sequence ID" value="NZ_CP064791.1"/>
</dbReference>
<keyword evidence="3" id="KW-1185">Reference proteome</keyword>
<dbReference type="EMBL" id="CP064791">
    <property type="protein sequence ID" value="QSG15747.1"/>
    <property type="molecule type" value="Genomic_DNA"/>
</dbReference>
<protein>
    <submittedName>
        <fullName evidence="2">Uncharacterized protein</fullName>
    </submittedName>
</protein>
<reference evidence="2 3" key="1">
    <citation type="submission" date="2020-11" db="EMBL/GenBank/DDBJ databases">
        <title>Carbohydrate-dependent, anaerobic sulfur respiration: A novel catabolism in halophilic archaea.</title>
        <authorList>
            <person name="Sorokin D.Y."/>
            <person name="Messina E."/>
            <person name="Smedile F."/>
            <person name="La Cono V."/>
            <person name="Hallsworth J.E."/>
            <person name="Yakimov M.M."/>
        </authorList>
    </citation>
    <scope>NUCLEOTIDE SEQUENCE [LARGE SCALE GENOMIC DNA]</scope>
    <source>
        <strain evidence="2 3">HSR-Est</strain>
    </source>
</reference>